<accession>A0A2H1JKP2</accession>
<evidence type="ECO:0000313" key="1">
    <source>
        <dbReference type="EMBL" id="SMX87838.1"/>
    </source>
</evidence>
<dbReference type="AlphaFoldDB" id="A0A2H1JKP2"/>
<reference evidence="1 2" key="1">
    <citation type="submission" date="2017-03" db="EMBL/GenBank/DDBJ databases">
        <authorList>
            <person name="Afonso C.L."/>
            <person name="Miller P.J."/>
            <person name="Scott M.A."/>
            <person name="Spackman E."/>
            <person name="Goraichik I."/>
            <person name="Dimitrov K.M."/>
            <person name="Suarez D.L."/>
            <person name="Swayne D.E."/>
        </authorList>
    </citation>
    <scope>NUCLEOTIDE SEQUENCE [LARGE SCALE GENOMIC DNA]</scope>
    <source>
        <strain evidence="2">8(6)</strain>
    </source>
</reference>
<evidence type="ECO:0000313" key="2">
    <source>
        <dbReference type="Proteomes" id="UP000234300"/>
    </source>
</evidence>
<gene>
    <name evidence="1" type="ORF">BAURA86_01783</name>
</gene>
<protein>
    <submittedName>
        <fullName evidence="1">Uncharacterized protein</fullName>
    </submittedName>
</protein>
<dbReference type="EMBL" id="FXZI01000005">
    <property type="protein sequence ID" value="SMX87838.1"/>
    <property type="molecule type" value="Genomic_DNA"/>
</dbReference>
<name>A0A2H1JKP2_BREAU</name>
<dbReference type="Proteomes" id="UP000234300">
    <property type="component" value="Unassembled WGS sequence"/>
</dbReference>
<sequence length="218" mass="24260">MDFKEPLSGWFTHLAWNIDLRRSGPFVRASGRRGDYRHRLVQLAARLAVQSGVDTAHALEVTVIPPIKGCPEYDLALLVRSEEPLHSEIVARTRELGFPEPVHALMARNAGLFGDTEAEDGEILLNHFTGTATPSIAVEAWKSVSTWYADKLGVDNSTLLEYTGESPFLIMNYARLPGKVVPFLAGQLTRPSFYRVVRGQLHEVGITPFPLFARRVHA</sequence>
<dbReference type="RefSeq" id="WP_015780275.1">
    <property type="nucleotide sequence ID" value="NZ_FXZI01000005.1"/>
</dbReference>
<proteinExistence type="predicted"/>
<organism evidence="1 2">
    <name type="scientific">Brevibacterium aurantiacum</name>
    <dbReference type="NCBI Taxonomy" id="273384"/>
    <lineage>
        <taxon>Bacteria</taxon>
        <taxon>Bacillati</taxon>
        <taxon>Actinomycetota</taxon>
        <taxon>Actinomycetes</taxon>
        <taxon>Micrococcales</taxon>
        <taxon>Brevibacteriaceae</taxon>
        <taxon>Brevibacterium</taxon>
    </lineage>
</organism>